<evidence type="ECO:0000313" key="2">
    <source>
        <dbReference type="Proteomes" id="UP000267096"/>
    </source>
</evidence>
<dbReference type="AlphaFoldDB" id="A0A0M3J312"/>
<reference evidence="3" key="1">
    <citation type="submission" date="2017-02" db="UniProtKB">
        <authorList>
            <consortium name="WormBaseParasite"/>
        </authorList>
    </citation>
    <scope>IDENTIFICATION</scope>
</reference>
<gene>
    <name evidence="1" type="ORF">ASIM_LOCUS1795</name>
</gene>
<accession>A0A0M3J312</accession>
<sequence length="162" mass="18258">MEQPIDASSSGGLFEKATRYVGIFPSSKSSTYSKMVALQKTPFKSKSQVFTPAFKKKVFPRPPKDVLGPQPESKLAEVKEKLTKAQKEHQQLFDEETKLHNQQTENRVILASLENTGEEKIDYDQIKTLLSDGKFLHVYHSSLFLHCADPTEWAGHHPGASR</sequence>
<keyword evidence="2" id="KW-1185">Reference proteome</keyword>
<proteinExistence type="predicted"/>
<evidence type="ECO:0000313" key="1">
    <source>
        <dbReference type="EMBL" id="VDK19267.1"/>
    </source>
</evidence>
<dbReference type="WBParaSite" id="ASIM_0000192401-mRNA-1">
    <property type="protein sequence ID" value="ASIM_0000192401-mRNA-1"/>
    <property type="gene ID" value="ASIM_0000192401"/>
</dbReference>
<name>A0A0M3J312_ANISI</name>
<evidence type="ECO:0000313" key="3">
    <source>
        <dbReference type="WBParaSite" id="ASIM_0000192401-mRNA-1"/>
    </source>
</evidence>
<dbReference type="EMBL" id="UYRR01002098">
    <property type="protein sequence ID" value="VDK19267.1"/>
    <property type="molecule type" value="Genomic_DNA"/>
</dbReference>
<reference evidence="1 2" key="2">
    <citation type="submission" date="2018-11" db="EMBL/GenBank/DDBJ databases">
        <authorList>
            <consortium name="Pathogen Informatics"/>
        </authorList>
    </citation>
    <scope>NUCLEOTIDE SEQUENCE [LARGE SCALE GENOMIC DNA]</scope>
</reference>
<organism evidence="3">
    <name type="scientific">Anisakis simplex</name>
    <name type="common">Herring worm</name>
    <dbReference type="NCBI Taxonomy" id="6269"/>
    <lineage>
        <taxon>Eukaryota</taxon>
        <taxon>Metazoa</taxon>
        <taxon>Ecdysozoa</taxon>
        <taxon>Nematoda</taxon>
        <taxon>Chromadorea</taxon>
        <taxon>Rhabditida</taxon>
        <taxon>Spirurina</taxon>
        <taxon>Ascaridomorpha</taxon>
        <taxon>Ascaridoidea</taxon>
        <taxon>Anisakidae</taxon>
        <taxon>Anisakis</taxon>
        <taxon>Anisakis simplex complex</taxon>
    </lineage>
</organism>
<dbReference type="Proteomes" id="UP000267096">
    <property type="component" value="Unassembled WGS sequence"/>
</dbReference>
<protein>
    <submittedName>
        <fullName evidence="3">TPX2 domain-containing protein</fullName>
    </submittedName>
</protein>